<dbReference type="InParanoid" id="A0LQ77"/>
<dbReference type="KEGG" id="sfu:Sfum_3910"/>
<dbReference type="AlphaFoldDB" id="A0LQ77"/>
<dbReference type="EMBL" id="CP000478">
    <property type="protein sequence ID" value="ABK19579.1"/>
    <property type="molecule type" value="Genomic_DNA"/>
</dbReference>
<evidence type="ECO:0000313" key="2">
    <source>
        <dbReference type="Proteomes" id="UP000001784"/>
    </source>
</evidence>
<organism evidence="1 2">
    <name type="scientific">Syntrophobacter fumaroxidans (strain DSM 10017 / MPOB)</name>
    <dbReference type="NCBI Taxonomy" id="335543"/>
    <lineage>
        <taxon>Bacteria</taxon>
        <taxon>Pseudomonadati</taxon>
        <taxon>Thermodesulfobacteriota</taxon>
        <taxon>Syntrophobacteria</taxon>
        <taxon>Syntrophobacterales</taxon>
        <taxon>Syntrophobacteraceae</taxon>
        <taxon>Syntrophobacter</taxon>
    </lineage>
</organism>
<dbReference type="HOGENOM" id="CLU_2319118_0_0_7"/>
<accession>A0LQ77</accession>
<dbReference type="Proteomes" id="UP000001784">
    <property type="component" value="Chromosome"/>
</dbReference>
<name>A0LQ77_SYNFM</name>
<protein>
    <submittedName>
        <fullName evidence="1">Uncharacterized protein</fullName>
    </submittedName>
</protein>
<reference evidence="1 2" key="1">
    <citation type="submission" date="2006-10" db="EMBL/GenBank/DDBJ databases">
        <title>Complete sequence of Syntrophobacter fumaroxidans MPOB.</title>
        <authorList>
            <consortium name="US DOE Joint Genome Institute"/>
            <person name="Copeland A."/>
            <person name="Lucas S."/>
            <person name="Lapidus A."/>
            <person name="Barry K."/>
            <person name="Detter J.C."/>
            <person name="Glavina del Rio T."/>
            <person name="Hammon N."/>
            <person name="Israni S."/>
            <person name="Pitluck S."/>
            <person name="Goltsman E.G."/>
            <person name="Martinez M."/>
            <person name="Schmutz J."/>
            <person name="Larimer F."/>
            <person name="Land M."/>
            <person name="Hauser L."/>
            <person name="Kyrpides N."/>
            <person name="Kim E."/>
            <person name="Boone D.R."/>
            <person name="Brockman F."/>
            <person name="Culley D."/>
            <person name="Ferry J."/>
            <person name="Gunsalus R."/>
            <person name="McInerney M.J."/>
            <person name="Morrison M."/>
            <person name="Plugge C."/>
            <person name="Rohlin L."/>
            <person name="Scholten J."/>
            <person name="Sieber J."/>
            <person name="Stams A.J.M."/>
            <person name="Worm P."/>
            <person name="Henstra A.M."/>
            <person name="Richardson P."/>
        </authorList>
    </citation>
    <scope>NUCLEOTIDE SEQUENCE [LARGE SCALE GENOMIC DNA]</scope>
    <source>
        <strain evidence="2">DSM 10017 / MPOB</strain>
    </source>
</reference>
<gene>
    <name evidence="1" type="ordered locus">Sfum_3910</name>
</gene>
<proteinExistence type="predicted"/>
<keyword evidence="2" id="KW-1185">Reference proteome</keyword>
<sequence>MCLIIWSSYKMCHKLAGMNRSRSGHDRRGQTKNLLCEGFVIGHYSELSRDAYRGPAHSRNGTGAKPSHTGRFILSRRAGGRAFSAALCRRFGGRMAKGA</sequence>
<evidence type="ECO:0000313" key="1">
    <source>
        <dbReference type="EMBL" id="ABK19579.1"/>
    </source>
</evidence>